<evidence type="ECO:0000256" key="1">
    <source>
        <dbReference type="SAM" id="SignalP"/>
    </source>
</evidence>
<sequence length="224" mass="23997">MALVNLVAVGVILGVVFGDQSESNSQSLEQIEDGDGKRRIDAPAVVLQLKYDRGELNRIYLAQFRKGNGVWAPSVTVRHNLCSDLCHAGLGGAACGSSCEDLMPVGLKSALKEANHTDGDYGEPRFEVCPALCDNMLGSPLCNCQVKDTQEEEVNWSAICAAFCVADNYVLRGCPPCEKTTAKPTLKISSFRALNTAEGWSAWCNVQCRQGHGGAACNCDRAPI</sequence>
<organism evidence="2 3">
    <name type="scientific">Loxostege sticticalis</name>
    <name type="common">Beet webworm moth</name>
    <dbReference type="NCBI Taxonomy" id="481309"/>
    <lineage>
        <taxon>Eukaryota</taxon>
        <taxon>Metazoa</taxon>
        <taxon>Ecdysozoa</taxon>
        <taxon>Arthropoda</taxon>
        <taxon>Hexapoda</taxon>
        <taxon>Insecta</taxon>
        <taxon>Pterygota</taxon>
        <taxon>Neoptera</taxon>
        <taxon>Endopterygota</taxon>
        <taxon>Lepidoptera</taxon>
        <taxon>Glossata</taxon>
        <taxon>Ditrysia</taxon>
        <taxon>Pyraloidea</taxon>
        <taxon>Crambidae</taxon>
        <taxon>Pyraustinae</taxon>
        <taxon>Loxostege</taxon>
    </lineage>
</organism>
<keyword evidence="3" id="KW-1185">Reference proteome</keyword>
<proteinExistence type="predicted"/>
<reference evidence="2 3" key="1">
    <citation type="submission" date="2024-06" db="EMBL/GenBank/DDBJ databases">
        <title>A chromosome-level genome assembly of beet webworm, Loxostege sticticalis.</title>
        <authorList>
            <person name="Zhang Y."/>
        </authorList>
    </citation>
    <scope>NUCLEOTIDE SEQUENCE [LARGE SCALE GENOMIC DNA]</scope>
    <source>
        <strain evidence="2">AQ026</strain>
        <tissue evidence="2">Whole body</tissue>
    </source>
</reference>
<keyword evidence="1" id="KW-0732">Signal</keyword>
<gene>
    <name evidence="2" type="ORF">ABMA27_010835</name>
</gene>
<feature type="signal peptide" evidence="1">
    <location>
        <begin position="1"/>
        <end position="18"/>
    </location>
</feature>
<name>A0ABR3H2R5_LOXSC</name>
<evidence type="ECO:0000313" key="2">
    <source>
        <dbReference type="EMBL" id="KAL0858976.1"/>
    </source>
</evidence>
<evidence type="ECO:0000313" key="3">
    <source>
        <dbReference type="Proteomes" id="UP001549920"/>
    </source>
</evidence>
<accession>A0ABR3H2R5</accession>
<dbReference type="EMBL" id="JBEUOH010000028">
    <property type="protein sequence ID" value="KAL0858976.1"/>
    <property type="molecule type" value="Genomic_DNA"/>
</dbReference>
<feature type="chain" id="PRO_5046972104" evidence="1">
    <location>
        <begin position="19"/>
        <end position="224"/>
    </location>
</feature>
<comment type="caution">
    <text evidence="2">The sequence shown here is derived from an EMBL/GenBank/DDBJ whole genome shotgun (WGS) entry which is preliminary data.</text>
</comment>
<protein>
    <submittedName>
        <fullName evidence="2">Uncharacterized protein</fullName>
    </submittedName>
</protein>
<dbReference type="Proteomes" id="UP001549920">
    <property type="component" value="Unassembled WGS sequence"/>
</dbReference>